<dbReference type="Proteomes" id="UP000015688">
    <property type="component" value="Unassembled WGS sequence"/>
</dbReference>
<dbReference type="AlphaFoldDB" id="T4VQD8"/>
<proteinExistence type="predicted"/>
<organism evidence="2 3">
    <name type="scientific">Paraclostridium bifermentans ATCC 638 = DSM 14991</name>
    <dbReference type="NCBI Taxonomy" id="1233171"/>
    <lineage>
        <taxon>Bacteria</taxon>
        <taxon>Bacillati</taxon>
        <taxon>Bacillota</taxon>
        <taxon>Clostridia</taxon>
        <taxon>Peptostreptococcales</taxon>
        <taxon>Peptostreptococcaceae</taxon>
        <taxon>Paraclostridium</taxon>
    </lineage>
</organism>
<keyword evidence="1" id="KW-0472">Membrane</keyword>
<feature type="transmembrane region" description="Helical" evidence="1">
    <location>
        <begin position="91"/>
        <end position="106"/>
    </location>
</feature>
<sequence length="107" mass="12013">MFIDNLKDAQEFINNIANKSKEQSVWDSAKTAFDGINAIIDGLFNLLSFIKKCITDSDFLINFLKEIAPDTVLIILSILIIMRFLGFESTGKWIAIILVISFVIGIL</sequence>
<reference evidence="2 3" key="1">
    <citation type="submission" date="2013-06" db="EMBL/GenBank/DDBJ databases">
        <authorList>
            <person name="Walk S."/>
            <person name="Aronoff D."/>
            <person name="Young V.Y."/>
            <person name="Marsh J."/>
            <person name="Harrison L."/>
            <person name="Daugherty S.C."/>
            <person name="Shefchek K.A."/>
            <person name="Hine E.E."/>
            <person name="Tallon L.J."/>
            <person name="Sadzewicz L.K."/>
            <person name="Rasko D.A."/>
        </authorList>
    </citation>
    <scope>NUCLEOTIDE SEQUENCE [LARGE SCALE GENOMIC DNA]</scope>
    <source>
        <strain evidence="2 3">ATCC 638</strain>
    </source>
</reference>
<keyword evidence="1" id="KW-1133">Transmembrane helix</keyword>
<evidence type="ECO:0000313" key="3">
    <source>
        <dbReference type="Proteomes" id="UP000015688"/>
    </source>
</evidence>
<keyword evidence="1" id="KW-0812">Transmembrane</keyword>
<protein>
    <submittedName>
        <fullName evidence="2">Uncharacterized protein</fullName>
    </submittedName>
</protein>
<evidence type="ECO:0000313" key="2">
    <source>
        <dbReference type="EMBL" id="EQK42902.1"/>
    </source>
</evidence>
<evidence type="ECO:0000256" key="1">
    <source>
        <dbReference type="SAM" id="Phobius"/>
    </source>
</evidence>
<dbReference type="RefSeq" id="WP_021433010.1">
    <property type="nucleotide sequence ID" value="NZ_AVNC01000015.1"/>
</dbReference>
<dbReference type="EMBL" id="AVNC01000015">
    <property type="protein sequence ID" value="EQK42902.1"/>
    <property type="molecule type" value="Genomic_DNA"/>
</dbReference>
<dbReference type="GeneID" id="67472691"/>
<accession>T4VQD8</accession>
<dbReference type="PATRIC" id="fig|1233171.3.peg.1736"/>
<comment type="caution">
    <text evidence="2">The sequence shown here is derived from an EMBL/GenBank/DDBJ whole genome shotgun (WGS) entry which is preliminary data.</text>
</comment>
<name>T4VQD8_PARBF</name>
<gene>
    <name evidence="2" type="ORF">C672_1846</name>
</gene>